<dbReference type="Gene3D" id="2.40.50.100">
    <property type="match status" value="1"/>
</dbReference>
<evidence type="ECO:0008006" key="9">
    <source>
        <dbReference type="Google" id="ProtNLM"/>
    </source>
</evidence>
<dbReference type="EMBL" id="CAJPEV010017156">
    <property type="protein sequence ID" value="CAG0907466.1"/>
    <property type="molecule type" value="Genomic_DNA"/>
</dbReference>
<feature type="signal peptide" evidence="6">
    <location>
        <begin position="1"/>
        <end position="22"/>
    </location>
</feature>
<feature type="non-terminal residue" evidence="7">
    <location>
        <position position="1"/>
    </location>
</feature>
<evidence type="ECO:0000256" key="5">
    <source>
        <dbReference type="SAM" id="Phobius"/>
    </source>
</evidence>
<protein>
    <recommendedName>
        <fullName evidence="9">Biotin/lipoyl-binding protein</fullName>
    </recommendedName>
</protein>
<feature type="transmembrane region" description="Helical" evidence="5">
    <location>
        <begin position="78"/>
        <end position="95"/>
    </location>
</feature>
<dbReference type="PROSITE" id="PS51257">
    <property type="entry name" value="PROKAR_LIPOPROTEIN"/>
    <property type="match status" value="1"/>
</dbReference>
<dbReference type="AlphaFoldDB" id="A0A7R9AJG2"/>
<keyword evidence="3 4" id="KW-0175">Coiled coil</keyword>
<proteinExistence type="predicted"/>
<sequence length="395" mass="41693">MRSAIFASTVLALSLAVSGCVGTVSSGPGTYMGPGYVSSGVIRSDNGVRLIRRGDNMYFNGHRGYRNPRNGYRSYQGYWFPGSAFVGMVTINGGYQQDRPRYGGNTHVTWCSDRYRSYRMNDNTFNTGPGRRTIFQYDASRTANRLGLDRLLQRSFPMSLTTILIIVLILALVGALPSWPHSANWGYFPSGGLGIVSTMLGLAAAAILGGGIWYSLPLVRGVLIVPAIVVQSDIVQTLVATGRVETPSVVSLGLATGGTVSTVAASEGDHVAKGKVLVTLDDSDARAILEQAEAAVHQSQAKLAQIGGNGLAAATEALAQARATFKNTQQKYVRVSQLAVSGLVSDATLDDAKQAQDIASSQVRNAEAAVATASPKGADFLLAQSALEQSNALAR</sequence>
<dbReference type="SUPFAM" id="SSF111369">
    <property type="entry name" value="HlyD-like secretion proteins"/>
    <property type="match status" value="1"/>
</dbReference>
<dbReference type="Pfam" id="PF11752">
    <property type="entry name" value="DUF3309"/>
    <property type="match status" value="1"/>
</dbReference>
<feature type="transmembrane region" description="Helical" evidence="5">
    <location>
        <begin position="191"/>
        <end position="214"/>
    </location>
</feature>
<name>A0A7R9AJG2_9CRUS</name>
<evidence type="ECO:0000313" key="7">
    <source>
        <dbReference type="EMBL" id="CAD7255088.1"/>
    </source>
</evidence>
<feature type="transmembrane region" description="Helical" evidence="5">
    <location>
        <begin position="160"/>
        <end position="179"/>
    </location>
</feature>
<evidence type="ECO:0000256" key="1">
    <source>
        <dbReference type="ARBA" id="ARBA00004196"/>
    </source>
</evidence>
<dbReference type="PANTHER" id="PTHR32347">
    <property type="entry name" value="EFFLUX SYSTEM COMPONENT YKNX-RELATED"/>
    <property type="match status" value="1"/>
</dbReference>
<gene>
    <name evidence="7" type="ORF">DSTB1V02_LOCUS14833</name>
</gene>
<dbReference type="InterPro" id="IPR012413">
    <property type="entry name" value="BA14K"/>
</dbReference>
<evidence type="ECO:0000313" key="8">
    <source>
        <dbReference type="Proteomes" id="UP000677054"/>
    </source>
</evidence>
<feature type="chain" id="PRO_5036210026" description="Biotin/lipoyl-binding protein" evidence="6">
    <location>
        <begin position="23"/>
        <end position="395"/>
    </location>
</feature>
<evidence type="ECO:0000256" key="4">
    <source>
        <dbReference type="SAM" id="Coils"/>
    </source>
</evidence>
<dbReference type="InterPro" id="IPR050465">
    <property type="entry name" value="UPF0194_transport"/>
</dbReference>
<dbReference type="InterPro" id="IPR021738">
    <property type="entry name" value="DUF3309"/>
</dbReference>
<keyword evidence="6" id="KW-0732">Signal</keyword>
<dbReference type="Proteomes" id="UP000677054">
    <property type="component" value="Unassembled WGS sequence"/>
</dbReference>
<feature type="coiled-coil region" evidence="4">
    <location>
        <begin position="311"/>
        <end position="369"/>
    </location>
</feature>
<evidence type="ECO:0000256" key="2">
    <source>
        <dbReference type="ARBA" id="ARBA00022475"/>
    </source>
</evidence>
<keyword evidence="2" id="KW-1003">Cell membrane</keyword>
<dbReference type="PANTHER" id="PTHR32347:SF29">
    <property type="entry name" value="UPF0194 MEMBRANE PROTEIN YBHG"/>
    <property type="match status" value="1"/>
</dbReference>
<evidence type="ECO:0000256" key="6">
    <source>
        <dbReference type="SAM" id="SignalP"/>
    </source>
</evidence>
<keyword evidence="5" id="KW-0812">Transmembrane</keyword>
<dbReference type="EMBL" id="LR916674">
    <property type="protein sequence ID" value="CAD7255088.1"/>
    <property type="molecule type" value="Genomic_DNA"/>
</dbReference>
<evidence type="ECO:0000256" key="3">
    <source>
        <dbReference type="ARBA" id="ARBA00023054"/>
    </source>
</evidence>
<dbReference type="Gene3D" id="1.10.287.470">
    <property type="entry name" value="Helix hairpin bin"/>
    <property type="match status" value="2"/>
</dbReference>
<keyword evidence="5" id="KW-0472">Membrane</keyword>
<keyword evidence="8" id="KW-1185">Reference proteome</keyword>
<comment type="subcellular location">
    <subcellularLocation>
        <location evidence="1">Cell envelope</location>
    </subcellularLocation>
</comment>
<reference evidence="7" key="1">
    <citation type="submission" date="2020-11" db="EMBL/GenBank/DDBJ databases">
        <authorList>
            <person name="Tran Van P."/>
        </authorList>
    </citation>
    <scope>NUCLEOTIDE SEQUENCE</scope>
</reference>
<accession>A0A7R9AJG2</accession>
<dbReference type="Pfam" id="PF07886">
    <property type="entry name" value="BA14K"/>
    <property type="match status" value="1"/>
</dbReference>
<organism evidence="7">
    <name type="scientific">Darwinula stevensoni</name>
    <dbReference type="NCBI Taxonomy" id="69355"/>
    <lineage>
        <taxon>Eukaryota</taxon>
        <taxon>Metazoa</taxon>
        <taxon>Ecdysozoa</taxon>
        <taxon>Arthropoda</taxon>
        <taxon>Crustacea</taxon>
        <taxon>Oligostraca</taxon>
        <taxon>Ostracoda</taxon>
        <taxon>Podocopa</taxon>
        <taxon>Podocopida</taxon>
        <taxon>Darwinulocopina</taxon>
        <taxon>Darwinuloidea</taxon>
        <taxon>Darwinulidae</taxon>
        <taxon>Darwinula</taxon>
    </lineage>
</organism>
<keyword evidence="5" id="KW-1133">Transmembrane helix</keyword>